<accession>A0AAN9HUP8</accession>
<feature type="domain" description="RDRP core" evidence="2">
    <location>
        <begin position="243"/>
        <end position="808"/>
    </location>
</feature>
<name>A0AAN9HUP8_CROPI</name>
<evidence type="ECO:0000313" key="4">
    <source>
        <dbReference type="EMBL" id="KAK7246018.1"/>
    </source>
</evidence>
<dbReference type="InterPro" id="IPR040618">
    <property type="entry name" value="Pre-Nudix"/>
</dbReference>
<dbReference type="EMBL" id="JAYWIO010000008">
    <property type="protein sequence ID" value="KAK7246018.1"/>
    <property type="molecule type" value="Genomic_DNA"/>
</dbReference>
<comment type="similarity">
    <text evidence="1">Belongs to the RdRP family.</text>
</comment>
<proteinExistence type="inferred from homology"/>
<dbReference type="Pfam" id="PF05183">
    <property type="entry name" value="RdRP"/>
    <property type="match status" value="1"/>
</dbReference>
<dbReference type="InterPro" id="IPR007855">
    <property type="entry name" value="RDRP"/>
</dbReference>
<evidence type="ECO:0000313" key="5">
    <source>
        <dbReference type="Proteomes" id="UP001372338"/>
    </source>
</evidence>
<sequence>MFGCPRLEDSFDFYFLGRESTVQFHNESKMIICYFERSNGHHQPCRFELSYKSIWNIELHKARKLHYLLVQFLHVPRFYVNGIRITDITKELFNSVASGICFSFDPVNDHSVYFRKTFPSFEEFQDLYLTHVSSPAEFPPQNSNLSDRVSFKIQSLIQHGCLSRQVLAKPFLDLVEDESRDEAIILRALDGIFQMFCNNPMGWRKKYYYNPQAFLIEYYNDNPIQASSAVSISSVVCVCKVLITPCKMYFCGPEPNASNRILRQYANYIDNFLRVTFVDEDFSPLYSQQLCITFDVHKRTRIGARMFDIMKQGITINRKKFEFLAFSTSQVRNSSLWMFAPTRDGSITAPIIREKMGDFSHIKNVAKFAARLGLSFSSSTEALTIGEEEIEEIPDIERNGYTFSDGIGKISPECAKFVEKACGYEALRPSAFQIRYSGYKGVVAIDPSLTKFKLSLRRSMNKFTSKNRTLDVLGCARYRPMHLNRQLITLLSTLGIEDEVFLRKQQEAIEIVESMIGSDGLNEIFDVISDGVEITVILKELINVFDPSSEPFFNMMINVLKESLRLKIESKSRILIPKGNYLMGCLDESGTLEYGQVFIQRCKIPFGGQSEDSSPSYIPEVIKGKVVVSRSPCLHPGDVRVLTAIDVPDLHHMLNCVVFPQKGSRPHPDECSGGDLDGDMYGVCWDEDLIPPTTSDPMEYTPATTVLEHDVNMEDIYNFFVNFKILNNEGQISNAHAAWADQLPQKAKAPTCLELAKLFSVAVDQAKTGVPAVLKPHLRPKKWPDFLGDKPGRFVYESGNVLGKLFRASAYDDHSQLKSTSESSHVDEMKVGGYELYVDKALREKGIYDEKLNDIMNHYKKVKLLTSTNDNHGGVIVEMDQPMDSTTFGKKGVWIKVPIHLVSLVEALVKEGFWYHHAEPKYLMLVYWIPETPNTIPANATHRVGVGAFVMNMNEKQEVLVVQENSGFFQGTGVWKFPTGVVDQEVPMVYGEFKLEVEGSNLIDIRCRE</sequence>
<dbReference type="EC" id="2.7.7.48" evidence="1"/>
<feature type="domain" description="Pre-nudix hydrolase" evidence="3">
    <location>
        <begin position="866"/>
        <end position="929"/>
    </location>
</feature>
<dbReference type="Proteomes" id="UP001372338">
    <property type="component" value="Unassembled WGS sequence"/>
</dbReference>
<keyword evidence="1" id="KW-0696">RNA-directed RNA polymerase</keyword>
<keyword evidence="1" id="KW-0808">Transferase</keyword>
<dbReference type="GO" id="GO:0003723">
    <property type="term" value="F:RNA binding"/>
    <property type="evidence" value="ECO:0007669"/>
    <property type="project" value="UniProtKB-KW"/>
</dbReference>
<protein>
    <recommendedName>
        <fullName evidence="1">RNA-dependent RNA polymerase</fullName>
        <ecNumber evidence="1">2.7.7.48</ecNumber>
    </recommendedName>
</protein>
<dbReference type="Pfam" id="PF18290">
    <property type="entry name" value="Nudix_hydro"/>
    <property type="match status" value="1"/>
</dbReference>
<evidence type="ECO:0000256" key="1">
    <source>
        <dbReference type="RuleBase" id="RU363098"/>
    </source>
</evidence>
<dbReference type="InterPro" id="IPR015797">
    <property type="entry name" value="NUDIX_hydrolase-like_dom_sf"/>
</dbReference>
<dbReference type="SUPFAM" id="SSF55811">
    <property type="entry name" value="Nudix"/>
    <property type="match status" value="1"/>
</dbReference>
<keyword evidence="1" id="KW-0943">RNA-mediated gene silencing</keyword>
<comment type="caution">
    <text evidence="4">The sequence shown here is derived from an EMBL/GenBank/DDBJ whole genome shotgun (WGS) entry which is preliminary data.</text>
</comment>
<evidence type="ECO:0000259" key="2">
    <source>
        <dbReference type="Pfam" id="PF05183"/>
    </source>
</evidence>
<comment type="function">
    <text evidence="1">Probably involved in the RNA silencing pathway and required for the generation of small interfering RNAs (siRNAs).</text>
</comment>
<gene>
    <name evidence="4" type="ORF">RIF29_40875</name>
</gene>
<keyword evidence="1" id="KW-0694">RNA-binding</keyword>
<dbReference type="InterPro" id="IPR057596">
    <property type="entry name" value="RDRP_core"/>
</dbReference>
<keyword evidence="5" id="KW-1185">Reference proteome</keyword>
<dbReference type="GO" id="GO:0003968">
    <property type="term" value="F:RNA-directed RNA polymerase activity"/>
    <property type="evidence" value="ECO:0007669"/>
    <property type="project" value="UniProtKB-KW"/>
</dbReference>
<organism evidence="4 5">
    <name type="scientific">Crotalaria pallida</name>
    <name type="common">Smooth rattlebox</name>
    <name type="synonym">Crotalaria striata</name>
    <dbReference type="NCBI Taxonomy" id="3830"/>
    <lineage>
        <taxon>Eukaryota</taxon>
        <taxon>Viridiplantae</taxon>
        <taxon>Streptophyta</taxon>
        <taxon>Embryophyta</taxon>
        <taxon>Tracheophyta</taxon>
        <taxon>Spermatophyta</taxon>
        <taxon>Magnoliopsida</taxon>
        <taxon>eudicotyledons</taxon>
        <taxon>Gunneridae</taxon>
        <taxon>Pentapetalae</taxon>
        <taxon>rosids</taxon>
        <taxon>fabids</taxon>
        <taxon>Fabales</taxon>
        <taxon>Fabaceae</taxon>
        <taxon>Papilionoideae</taxon>
        <taxon>50 kb inversion clade</taxon>
        <taxon>genistoids sensu lato</taxon>
        <taxon>core genistoids</taxon>
        <taxon>Crotalarieae</taxon>
        <taxon>Crotalaria</taxon>
    </lineage>
</organism>
<dbReference type="AlphaFoldDB" id="A0AAN9HUP8"/>
<evidence type="ECO:0000259" key="3">
    <source>
        <dbReference type="Pfam" id="PF18290"/>
    </source>
</evidence>
<dbReference type="PANTHER" id="PTHR23079">
    <property type="entry name" value="RNA-DEPENDENT RNA POLYMERASE"/>
    <property type="match status" value="1"/>
</dbReference>
<reference evidence="4 5" key="1">
    <citation type="submission" date="2024-01" db="EMBL/GenBank/DDBJ databases">
        <title>The genomes of 5 underutilized Papilionoideae crops provide insights into root nodulation and disease resistanc.</title>
        <authorList>
            <person name="Yuan L."/>
        </authorList>
    </citation>
    <scope>NUCLEOTIDE SEQUENCE [LARGE SCALE GENOMIC DNA]</scope>
    <source>
        <strain evidence="4">ZHUSHIDOU_FW_LH</strain>
        <tissue evidence="4">Leaf</tissue>
    </source>
</reference>
<dbReference type="Gene3D" id="3.40.630.30">
    <property type="match status" value="1"/>
</dbReference>
<keyword evidence="1" id="KW-0548">Nucleotidyltransferase</keyword>
<comment type="catalytic activity">
    <reaction evidence="1">
        <text>RNA(n) + a ribonucleoside 5'-triphosphate = RNA(n+1) + diphosphate</text>
        <dbReference type="Rhea" id="RHEA:21248"/>
        <dbReference type="Rhea" id="RHEA-COMP:14527"/>
        <dbReference type="Rhea" id="RHEA-COMP:17342"/>
        <dbReference type="ChEBI" id="CHEBI:33019"/>
        <dbReference type="ChEBI" id="CHEBI:61557"/>
        <dbReference type="ChEBI" id="CHEBI:140395"/>
        <dbReference type="EC" id="2.7.7.48"/>
    </reaction>
</comment>
<dbReference type="GO" id="GO:0030422">
    <property type="term" value="P:siRNA processing"/>
    <property type="evidence" value="ECO:0007669"/>
    <property type="project" value="TreeGrafter"/>
</dbReference>
<dbReference type="PANTHER" id="PTHR23079:SF1">
    <property type="entry name" value="RNA-DEPENDENT RNA POLYMERASE 1"/>
    <property type="match status" value="1"/>
</dbReference>
<dbReference type="GO" id="GO:0031380">
    <property type="term" value="C:nuclear RNA-directed RNA polymerase complex"/>
    <property type="evidence" value="ECO:0007669"/>
    <property type="project" value="TreeGrafter"/>
</dbReference>